<protein>
    <submittedName>
        <fullName evidence="1">Uncharacterized protein</fullName>
    </submittedName>
</protein>
<name>A0A6N2NAX1_SALVM</name>
<dbReference type="AlphaFoldDB" id="A0A6N2NAX1"/>
<proteinExistence type="predicted"/>
<accession>A0A6N2NAX1</accession>
<reference evidence="1" key="1">
    <citation type="submission" date="2019-03" db="EMBL/GenBank/DDBJ databases">
        <authorList>
            <person name="Mank J."/>
            <person name="Almeida P."/>
        </authorList>
    </citation>
    <scope>NUCLEOTIDE SEQUENCE</scope>
    <source>
        <strain evidence="1">78183</strain>
    </source>
</reference>
<gene>
    <name evidence="1" type="ORF">SVIM_LOCUS433933</name>
</gene>
<sequence>MMSASSFTTTVIPCLTISTSPSFPCKTTKLSASCFLLPLKPSSLSTGRVFAASEALDSQTTLDPLPDSETPRHQSVRPLLQMQTSQKNQNQAKIFLGKLMRTPASRYGSARTPMQRPWVPCHYQQEACYCVLKSPHVHRMQGSILRFEPINVSYRFLYPTAQTIDSLMQLEPSCWS</sequence>
<evidence type="ECO:0000313" key="1">
    <source>
        <dbReference type="EMBL" id="VFU59095.1"/>
    </source>
</evidence>
<organism evidence="1">
    <name type="scientific">Salix viminalis</name>
    <name type="common">Common osier</name>
    <name type="synonym">Basket willow</name>
    <dbReference type="NCBI Taxonomy" id="40686"/>
    <lineage>
        <taxon>Eukaryota</taxon>
        <taxon>Viridiplantae</taxon>
        <taxon>Streptophyta</taxon>
        <taxon>Embryophyta</taxon>
        <taxon>Tracheophyta</taxon>
        <taxon>Spermatophyta</taxon>
        <taxon>Magnoliopsida</taxon>
        <taxon>eudicotyledons</taxon>
        <taxon>Gunneridae</taxon>
        <taxon>Pentapetalae</taxon>
        <taxon>rosids</taxon>
        <taxon>fabids</taxon>
        <taxon>Malpighiales</taxon>
        <taxon>Salicaceae</taxon>
        <taxon>Saliceae</taxon>
        <taxon>Salix</taxon>
    </lineage>
</organism>
<dbReference type="EMBL" id="CAADRP010002018">
    <property type="protein sequence ID" value="VFU59095.1"/>
    <property type="molecule type" value="Genomic_DNA"/>
</dbReference>